<accession>A0A562P3B0</accession>
<feature type="transmembrane region" description="Helical" evidence="7">
    <location>
        <begin position="159"/>
        <end position="186"/>
    </location>
</feature>
<sequence length="371" mass="39725">MLSDAKTRSIIIQGMLVTAVIAFAALLVSTTFANLKARGIPIGFDFLTMPSRIIISEAILTYKSRDPYFWAIVVGLANTVFISALVIFFSSVLGLVVGITRLSSNPLAAGTCRVWVEIARNSPPIVLLIFLYSLWWKVLPPVGEALNPLPGVYASMRGFVVPAISIDIGMTGALIILFALTLAALGYGLARSGRLPPLVVPAILAAGVVGLWLADIRFAVDFPVFTGSNFRGGSELTPELSTILVGLTIYTTGFVAEIVRGGVLSVGRGQWDAGHSLGLSRGKILRLVVIPQMLRVIVPPLNSQYINVVKNSTLAIAVGYPDFLAVMNTIISKSSHSIEGVFIILGAYLALNLTLSSAANWYNRRIAIVER</sequence>
<dbReference type="InterPro" id="IPR043429">
    <property type="entry name" value="ArtM/GltK/GlnP/TcyL/YhdX-like"/>
</dbReference>
<feature type="transmembrane region" description="Helical" evidence="7">
    <location>
        <begin position="341"/>
        <end position="362"/>
    </location>
</feature>
<dbReference type="CDD" id="cd06261">
    <property type="entry name" value="TM_PBP2"/>
    <property type="match status" value="1"/>
</dbReference>
<dbReference type="OrthoDB" id="9808531at2"/>
<feature type="transmembrane region" description="Helical" evidence="7">
    <location>
        <begin position="68"/>
        <end position="97"/>
    </location>
</feature>
<evidence type="ECO:0000313" key="10">
    <source>
        <dbReference type="Proteomes" id="UP000317122"/>
    </source>
</evidence>
<dbReference type="SUPFAM" id="SSF161098">
    <property type="entry name" value="MetI-like"/>
    <property type="match status" value="1"/>
</dbReference>
<evidence type="ECO:0000256" key="4">
    <source>
        <dbReference type="ARBA" id="ARBA00022970"/>
    </source>
</evidence>
<comment type="subcellular location">
    <subcellularLocation>
        <location evidence="1 7">Cell membrane</location>
        <topology evidence="1 7">Multi-pass membrane protein</topology>
    </subcellularLocation>
</comment>
<evidence type="ECO:0000256" key="2">
    <source>
        <dbReference type="ARBA" id="ARBA00010072"/>
    </source>
</evidence>
<dbReference type="PROSITE" id="PS50928">
    <property type="entry name" value="ABC_TM1"/>
    <property type="match status" value="1"/>
</dbReference>
<keyword evidence="7" id="KW-0813">Transport</keyword>
<feature type="domain" description="ABC transmembrane type-1" evidence="8">
    <location>
        <begin position="76"/>
        <end position="360"/>
    </location>
</feature>
<dbReference type="GO" id="GO:0006865">
    <property type="term" value="P:amino acid transport"/>
    <property type="evidence" value="ECO:0007669"/>
    <property type="project" value="UniProtKB-KW"/>
</dbReference>
<evidence type="ECO:0000313" key="9">
    <source>
        <dbReference type="EMBL" id="TWI38831.1"/>
    </source>
</evidence>
<dbReference type="Proteomes" id="UP000317122">
    <property type="component" value="Unassembled WGS sequence"/>
</dbReference>
<name>A0A562P3B0_9HYPH</name>
<organism evidence="9 10">
    <name type="scientific">Mesorhizobium tianshanense</name>
    <dbReference type="NCBI Taxonomy" id="39844"/>
    <lineage>
        <taxon>Bacteria</taxon>
        <taxon>Pseudomonadati</taxon>
        <taxon>Pseudomonadota</taxon>
        <taxon>Alphaproteobacteria</taxon>
        <taxon>Hyphomicrobiales</taxon>
        <taxon>Phyllobacteriaceae</taxon>
        <taxon>Mesorhizobium</taxon>
    </lineage>
</organism>
<dbReference type="AlphaFoldDB" id="A0A562P3B0"/>
<dbReference type="Gene3D" id="1.10.3720.10">
    <property type="entry name" value="MetI-like"/>
    <property type="match status" value="1"/>
</dbReference>
<reference evidence="9 10" key="1">
    <citation type="journal article" date="2015" name="Stand. Genomic Sci.">
        <title>Genomic Encyclopedia of Bacterial and Archaeal Type Strains, Phase III: the genomes of soil and plant-associated and newly described type strains.</title>
        <authorList>
            <person name="Whitman W.B."/>
            <person name="Woyke T."/>
            <person name="Klenk H.P."/>
            <person name="Zhou Y."/>
            <person name="Lilburn T.G."/>
            <person name="Beck B.J."/>
            <person name="De Vos P."/>
            <person name="Vandamme P."/>
            <person name="Eisen J.A."/>
            <person name="Garrity G."/>
            <person name="Hugenholtz P."/>
            <person name="Kyrpides N.C."/>
        </authorList>
    </citation>
    <scope>NUCLEOTIDE SEQUENCE [LARGE SCALE GENOMIC DNA]</scope>
    <source>
        <strain evidence="9 10">CGMCC 1.2546</strain>
    </source>
</reference>
<comment type="similarity">
    <text evidence="2">Belongs to the binding-protein-dependent transport system permease family. HisMQ subfamily.</text>
</comment>
<keyword evidence="3 7" id="KW-0812">Transmembrane</keyword>
<dbReference type="RefSeq" id="WP_145716812.1">
    <property type="nucleotide sequence ID" value="NZ_BSPF01000075.1"/>
</dbReference>
<feature type="transmembrane region" description="Helical" evidence="7">
    <location>
        <begin position="198"/>
        <end position="220"/>
    </location>
</feature>
<proteinExistence type="inferred from homology"/>
<dbReference type="GO" id="GO:0055085">
    <property type="term" value="P:transmembrane transport"/>
    <property type="evidence" value="ECO:0007669"/>
    <property type="project" value="InterPro"/>
</dbReference>
<evidence type="ECO:0000256" key="3">
    <source>
        <dbReference type="ARBA" id="ARBA00022692"/>
    </source>
</evidence>
<dbReference type="InterPro" id="IPR000515">
    <property type="entry name" value="MetI-like"/>
</dbReference>
<dbReference type="PANTHER" id="PTHR30614">
    <property type="entry name" value="MEMBRANE COMPONENT OF AMINO ACID ABC TRANSPORTER"/>
    <property type="match status" value="1"/>
</dbReference>
<protein>
    <submittedName>
        <fullName evidence="9">Amino acid ABC transporter membrane protein 1 (PAAT family)</fullName>
    </submittedName>
</protein>
<keyword evidence="10" id="KW-1185">Reference proteome</keyword>
<comment type="caution">
    <text evidence="9">The sequence shown here is derived from an EMBL/GenBank/DDBJ whole genome shotgun (WGS) entry which is preliminary data.</text>
</comment>
<keyword evidence="6 7" id="KW-0472">Membrane</keyword>
<keyword evidence="5 7" id="KW-1133">Transmembrane helix</keyword>
<gene>
    <name evidence="9" type="ORF">IQ26_02254</name>
</gene>
<feature type="transmembrane region" description="Helical" evidence="7">
    <location>
        <begin position="240"/>
        <end position="259"/>
    </location>
</feature>
<dbReference type="PANTHER" id="PTHR30614:SF37">
    <property type="entry name" value="AMINO-ACID ABC TRANSPORTER PERMEASE PROTEIN YHDX-RELATED"/>
    <property type="match status" value="1"/>
</dbReference>
<dbReference type="InterPro" id="IPR035906">
    <property type="entry name" value="MetI-like_sf"/>
</dbReference>
<evidence type="ECO:0000256" key="1">
    <source>
        <dbReference type="ARBA" id="ARBA00004651"/>
    </source>
</evidence>
<keyword evidence="4" id="KW-0029">Amino-acid transport</keyword>
<evidence type="ECO:0000259" key="8">
    <source>
        <dbReference type="PROSITE" id="PS50928"/>
    </source>
</evidence>
<evidence type="ECO:0000256" key="7">
    <source>
        <dbReference type="RuleBase" id="RU363032"/>
    </source>
</evidence>
<dbReference type="Pfam" id="PF00528">
    <property type="entry name" value="BPD_transp_1"/>
    <property type="match status" value="1"/>
</dbReference>
<dbReference type="EMBL" id="VLKT01000011">
    <property type="protein sequence ID" value="TWI38831.1"/>
    <property type="molecule type" value="Genomic_DNA"/>
</dbReference>
<evidence type="ECO:0000256" key="5">
    <source>
        <dbReference type="ARBA" id="ARBA00022989"/>
    </source>
</evidence>
<feature type="transmembrane region" description="Helical" evidence="7">
    <location>
        <begin position="12"/>
        <end position="35"/>
    </location>
</feature>
<dbReference type="GO" id="GO:0005886">
    <property type="term" value="C:plasma membrane"/>
    <property type="evidence" value="ECO:0007669"/>
    <property type="project" value="UniProtKB-SubCell"/>
</dbReference>
<evidence type="ECO:0000256" key="6">
    <source>
        <dbReference type="ARBA" id="ARBA00023136"/>
    </source>
</evidence>